<dbReference type="PANTHER" id="PTHR35791:SF1">
    <property type="entry name" value="UPF0754 MEMBRANE PROTEIN YHEB"/>
    <property type="match status" value="1"/>
</dbReference>
<dbReference type="AlphaFoldDB" id="A0A644YMG4"/>
<keyword evidence="4 5" id="KW-0472">Membrane</keyword>
<proteinExistence type="predicted"/>
<feature type="transmembrane region" description="Helical" evidence="5">
    <location>
        <begin position="274"/>
        <end position="292"/>
    </location>
</feature>
<comment type="subcellular location">
    <subcellularLocation>
        <location evidence="1">Endomembrane system</location>
    </subcellularLocation>
</comment>
<dbReference type="GO" id="GO:0012505">
    <property type="term" value="C:endomembrane system"/>
    <property type="evidence" value="ECO:0007669"/>
    <property type="project" value="UniProtKB-SubCell"/>
</dbReference>
<evidence type="ECO:0000256" key="5">
    <source>
        <dbReference type="SAM" id="Phobius"/>
    </source>
</evidence>
<evidence type="ECO:0000256" key="4">
    <source>
        <dbReference type="ARBA" id="ARBA00023136"/>
    </source>
</evidence>
<keyword evidence="3 5" id="KW-1133">Transmembrane helix</keyword>
<evidence type="ECO:0008006" key="7">
    <source>
        <dbReference type="Google" id="ProtNLM"/>
    </source>
</evidence>
<evidence type="ECO:0000256" key="3">
    <source>
        <dbReference type="ARBA" id="ARBA00022989"/>
    </source>
</evidence>
<evidence type="ECO:0000256" key="2">
    <source>
        <dbReference type="ARBA" id="ARBA00022692"/>
    </source>
</evidence>
<comment type="caution">
    <text evidence="6">The sequence shown here is derived from an EMBL/GenBank/DDBJ whole genome shotgun (WGS) entry which is preliminary data.</text>
</comment>
<dbReference type="Pfam" id="PF04286">
    <property type="entry name" value="DUF445"/>
    <property type="match status" value="2"/>
</dbReference>
<reference evidence="6" key="1">
    <citation type="submission" date="2019-08" db="EMBL/GenBank/DDBJ databases">
        <authorList>
            <person name="Kucharzyk K."/>
            <person name="Murdoch R.W."/>
            <person name="Higgins S."/>
            <person name="Loffler F."/>
        </authorList>
    </citation>
    <scope>NUCLEOTIDE SEQUENCE</scope>
</reference>
<dbReference type="PANTHER" id="PTHR35791">
    <property type="entry name" value="UPF0754 MEMBRANE PROTEIN YHEB"/>
    <property type="match status" value="1"/>
</dbReference>
<name>A0A644YMG4_9ZZZZ</name>
<protein>
    <recommendedName>
        <fullName evidence="7">DUF445 domain-containing protein</fullName>
    </recommendedName>
</protein>
<dbReference type="EMBL" id="VSSQ01005562">
    <property type="protein sequence ID" value="MPM29620.1"/>
    <property type="molecule type" value="Genomic_DNA"/>
</dbReference>
<evidence type="ECO:0000256" key="1">
    <source>
        <dbReference type="ARBA" id="ARBA00004308"/>
    </source>
</evidence>
<accession>A0A644YMG4</accession>
<dbReference type="InterPro" id="IPR007383">
    <property type="entry name" value="DUF445"/>
</dbReference>
<keyword evidence="2 5" id="KW-0812">Transmembrane</keyword>
<gene>
    <name evidence="6" type="ORF">SDC9_76160</name>
</gene>
<organism evidence="6">
    <name type="scientific">bioreactor metagenome</name>
    <dbReference type="NCBI Taxonomy" id="1076179"/>
    <lineage>
        <taxon>unclassified sequences</taxon>
        <taxon>metagenomes</taxon>
        <taxon>ecological metagenomes</taxon>
    </lineage>
</organism>
<sequence length="293" mass="32393">MELLSMVAPPLVGGAIGYVTNYLAIKMLFRPLKPVMAGSFRVPFTPGIVPKRKDALAAALGNAIVEKFFNADDLETVFMSDYFRNAVADGLVEQLYRQDLILGDWGREMPGREQVLPKVRDAVSVRIRDALLEGGLPELIIWEGDRMLRRRFAGSPLGKAVTRGAVSSLSDSLKEEITAYLKQDGAAAIQPFVEDVMTRLVRRPAGELTAELLPDRETAREIVCQTYAGFMRTHVRSIAESIDVSGTITEKVIQMDPAEIEDLVLTVVKRELRYVIWLGALLGVLIGAVNLFF</sequence>
<evidence type="ECO:0000313" key="6">
    <source>
        <dbReference type="EMBL" id="MPM29620.1"/>
    </source>
</evidence>